<keyword evidence="8 9" id="KW-0472">Membrane</keyword>
<feature type="transmembrane region" description="Helical" evidence="9">
    <location>
        <begin position="288"/>
        <end position="308"/>
    </location>
</feature>
<protein>
    <submittedName>
        <fullName evidence="11">SET family sugar efflux transporter-like MFS transporter</fullName>
    </submittedName>
</protein>
<keyword evidence="6 9" id="KW-0812">Transmembrane</keyword>
<feature type="transmembrane region" description="Helical" evidence="9">
    <location>
        <begin position="79"/>
        <end position="99"/>
    </location>
</feature>
<dbReference type="Gene3D" id="1.20.1250.20">
    <property type="entry name" value="MFS general substrate transporter like domains"/>
    <property type="match status" value="2"/>
</dbReference>
<evidence type="ECO:0000256" key="2">
    <source>
        <dbReference type="ARBA" id="ARBA00006523"/>
    </source>
</evidence>
<evidence type="ECO:0000313" key="11">
    <source>
        <dbReference type="EMBL" id="MBB5365892.1"/>
    </source>
</evidence>
<keyword evidence="4" id="KW-1003">Cell membrane</keyword>
<dbReference type="CDD" id="cd17471">
    <property type="entry name" value="MFS_Set"/>
    <property type="match status" value="1"/>
</dbReference>
<comment type="similarity">
    <text evidence="2">Belongs to the major facilitator superfamily. Set transporter family.</text>
</comment>
<feature type="transmembrane region" description="Helical" evidence="9">
    <location>
        <begin position="219"/>
        <end position="242"/>
    </location>
</feature>
<feature type="transmembrane region" description="Helical" evidence="9">
    <location>
        <begin position="20"/>
        <end position="42"/>
    </location>
</feature>
<gene>
    <name evidence="11" type="ORF">HNQ08_005018</name>
</gene>
<feature type="transmembrane region" description="Helical" evidence="9">
    <location>
        <begin position="343"/>
        <end position="364"/>
    </location>
</feature>
<comment type="caution">
    <text evidence="11">The sequence shown here is derived from an EMBL/GenBank/DDBJ whole genome shotgun (WGS) entry which is preliminary data.</text>
</comment>
<keyword evidence="5" id="KW-0762">Sugar transport</keyword>
<feature type="domain" description="Major facilitator superfamily (MFS) profile" evidence="10">
    <location>
        <begin position="218"/>
        <end position="411"/>
    </location>
</feature>
<feature type="transmembrane region" description="Helical" evidence="9">
    <location>
        <begin position="314"/>
        <end position="331"/>
    </location>
</feature>
<evidence type="ECO:0000256" key="8">
    <source>
        <dbReference type="ARBA" id="ARBA00023136"/>
    </source>
</evidence>
<proteinExistence type="inferred from homology"/>
<dbReference type="Pfam" id="PF07690">
    <property type="entry name" value="MFS_1"/>
    <property type="match status" value="2"/>
</dbReference>
<reference evidence="11 12" key="1">
    <citation type="submission" date="2020-08" db="EMBL/GenBank/DDBJ databases">
        <title>Genomic Encyclopedia of Type Strains, Phase IV (KMG-IV): sequencing the most valuable type-strain genomes for metagenomic binning, comparative biology and taxonomic classification.</title>
        <authorList>
            <person name="Goeker M."/>
        </authorList>
    </citation>
    <scope>NUCLEOTIDE SEQUENCE [LARGE SCALE GENOMIC DNA]</scope>
    <source>
        <strain evidence="11 12">DSM 27939</strain>
    </source>
</reference>
<evidence type="ECO:0000256" key="5">
    <source>
        <dbReference type="ARBA" id="ARBA00022597"/>
    </source>
</evidence>
<evidence type="ECO:0000256" key="7">
    <source>
        <dbReference type="ARBA" id="ARBA00022989"/>
    </source>
</evidence>
<dbReference type="GO" id="GO:0022857">
    <property type="term" value="F:transmembrane transporter activity"/>
    <property type="evidence" value="ECO:0007669"/>
    <property type="project" value="InterPro"/>
</dbReference>
<dbReference type="EMBL" id="JACHFL010000023">
    <property type="protein sequence ID" value="MBB5365892.1"/>
    <property type="molecule type" value="Genomic_DNA"/>
</dbReference>
<keyword evidence="12" id="KW-1185">Reference proteome</keyword>
<evidence type="ECO:0000256" key="1">
    <source>
        <dbReference type="ARBA" id="ARBA00004651"/>
    </source>
</evidence>
<dbReference type="Proteomes" id="UP000552709">
    <property type="component" value="Unassembled WGS sequence"/>
</dbReference>
<keyword evidence="7 9" id="KW-1133">Transmembrane helix</keyword>
<evidence type="ECO:0000259" key="10">
    <source>
        <dbReference type="PROSITE" id="PS50850"/>
    </source>
</evidence>
<name>A0A7W8JZ61_9DEIO</name>
<evidence type="ECO:0000256" key="6">
    <source>
        <dbReference type="ARBA" id="ARBA00022692"/>
    </source>
</evidence>
<feature type="transmembrane region" description="Helical" evidence="9">
    <location>
        <begin position="105"/>
        <end position="130"/>
    </location>
</feature>
<dbReference type="RefSeq" id="WP_184137751.1">
    <property type="nucleotide sequence ID" value="NZ_JACHFL010000023.1"/>
</dbReference>
<dbReference type="PANTHER" id="PTHR23535:SF2">
    <property type="entry name" value="SUGAR EFFLUX TRANSPORTER A-RELATED"/>
    <property type="match status" value="1"/>
</dbReference>
<sequence>MSLSFNALSSLRHVPGFPQFSASALLLGTGASFAVPYMPLFARNEAHMSPLLLGIFMTLMSLSGVLISTQLARWSDGRIGSKPIVLTALLGAAIGYVLLCTTHSFVPLVLIACVFLGTGAAAFPQLFAFARTHFSLAGEEAADRSMITLRSMFSVAWMLGPAAAAIILGAAGFRGLFLATAACYLLVSLPLALARSRPVSQAPAVSETAEDGSGPRRPLALVALCFVLYGMSNTMGFIALPLHVTGALHEPSSTVGWLIGLCAFLEIPFILGFALFSGRFSNERLIHLSLGLFMVYFVVMAVAPSVWLLAAAQLIRAAVIAVTTTLGMAYFQELMPNRTGTALTLYANTNSVGAVLSGIVSGAFAQAFGYQAVFLLCAALTGAAFLLLSVITRPQSPGPSSGLMAPVQASK</sequence>
<comment type="subcellular location">
    <subcellularLocation>
        <location evidence="1">Cell membrane</location>
        <topology evidence="1">Multi-pass membrane protein</topology>
    </subcellularLocation>
</comment>
<dbReference type="GO" id="GO:0005886">
    <property type="term" value="C:plasma membrane"/>
    <property type="evidence" value="ECO:0007669"/>
    <property type="project" value="UniProtKB-SubCell"/>
</dbReference>
<feature type="transmembrane region" description="Helical" evidence="9">
    <location>
        <begin position="151"/>
        <end position="170"/>
    </location>
</feature>
<feature type="transmembrane region" description="Helical" evidence="9">
    <location>
        <begin position="370"/>
        <end position="391"/>
    </location>
</feature>
<feature type="transmembrane region" description="Helical" evidence="9">
    <location>
        <begin position="254"/>
        <end position="276"/>
    </location>
</feature>
<dbReference type="PROSITE" id="PS50850">
    <property type="entry name" value="MFS"/>
    <property type="match status" value="1"/>
</dbReference>
<organism evidence="11 12">
    <name type="scientific">Deinococcus humi</name>
    <dbReference type="NCBI Taxonomy" id="662880"/>
    <lineage>
        <taxon>Bacteria</taxon>
        <taxon>Thermotogati</taxon>
        <taxon>Deinococcota</taxon>
        <taxon>Deinococci</taxon>
        <taxon>Deinococcales</taxon>
        <taxon>Deinococcaceae</taxon>
        <taxon>Deinococcus</taxon>
    </lineage>
</organism>
<dbReference type="InterPro" id="IPR020846">
    <property type="entry name" value="MFS_dom"/>
</dbReference>
<dbReference type="PANTHER" id="PTHR23535">
    <property type="entry name" value="SUGAR EFFLUX TRANSPORTER A-RELATED"/>
    <property type="match status" value="1"/>
</dbReference>
<evidence type="ECO:0000256" key="4">
    <source>
        <dbReference type="ARBA" id="ARBA00022475"/>
    </source>
</evidence>
<dbReference type="InterPro" id="IPR011701">
    <property type="entry name" value="MFS"/>
</dbReference>
<evidence type="ECO:0000256" key="3">
    <source>
        <dbReference type="ARBA" id="ARBA00022448"/>
    </source>
</evidence>
<keyword evidence="3" id="KW-0813">Transport</keyword>
<evidence type="ECO:0000313" key="12">
    <source>
        <dbReference type="Proteomes" id="UP000552709"/>
    </source>
</evidence>
<dbReference type="AlphaFoldDB" id="A0A7W8JZ61"/>
<accession>A0A7W8JZ61</accession>
<feature type="transmembrane region" description="Helical" evidence="9">
    <location>
        <begin position="48"/>
        <end position="67"/>
    </location>
</feature>
<evidence type="ECO:0000256" key="9">
    <source>
        <dbReference type="SAM" id="Phobius"/>
    </source>
</evidence>
<dbReference type="InterPro" id="IPR036259">
    <property type="entry name" value="MFS_trans_sf"/>
</dbReference>
<dbReference type="SUPFAM" id="SSF103473">
    <property type="entry name" value="MFS general substrate transporter"/>
    <property type="match status" value="1"/>
</dbReference>